<proteinExistence type="predicted"/>
<accession>A0AAD9PXJ2</accession>
<dbReference type="Proteomes" id="UP001249851">
    <property type="component" value="Unassembled WGS sequence"/>
</dbReference>
<reference evidence="2" key="2">
    <citation type="journal article" date="2023" name="Science">
        <title>Genomic signatures of disease resistance in endangered staghorn corals.</title>
        <authorList>
            <person name="Vollmer S.V."/>
            <person name="Selwyn J.D."/>
            <person name="Despard B.A."/>
            <person name="Roesel C.L."/>
        </authorList>
    </citation>
    <scope>NUCLEOTIDE SEQUENCE</scope>
    <source>
        <strain evidence="2">K2</strain>
    </source>
</reference>
<keyword evidence="1" id="KW-0472">Membrane</keyword>
<gene>
    <name evidence="2" type="ORF">P5673_028289</name>
</gene>
<name>A0AAD9PXJ2_ACRCE</name>
<dbReference type="AlphaFoldDB" id="A0AAD9PXJ2"/>
<dbReference type="EMBL" id="JARQWQ010000104">
    <property type="protein sequence ID" value="KAK2550917.1"/>
    <property type="molecule type" value="Genomic_DNA"/>
</dbReference>
<keyword evidence="1" id="KW-1133">Transmembrane helix</keyword>
<organism evidence="2 3">
    <name type="scientific">Acropora cervicornis</name>
    <name type="common">Staghorn coral</name>
    <dbReference type="NCBI Taxonomy" id="6130"/>
    <lineage>
        <taxon>Eukaryota</taxon>
        <taxon>Metazoa</taxon>
        <taxon>Cnidaria</taxon>
        <taxon>Anthozoa</taxon>
        <taxon>Hexacorallia</taxon>
        <taxon>Scleractinia</taxon>
        <taxon>Astrocoeniina</taxon>
        <taxon>Acroporidae</taxon>
        <taxon>Acropora</taxon>
    </lineage>
</organism>
<comment type="caution">
    <text evidence="2">The sequence shown here is derived from an EMBL/GenBank/DDBJ whole genome shotgun (WGS) entry which is preliminary data.</text>
</comment>
<feature type="transmembrane region" description="Helical" evidence="1">
    <location>
        <begin position="184"/>
        <end position="201"/>
    </location>
</feature>
<sequence length="202" mass="23267">MFTAKFNSSANFESFIGCIKEVTRVCEHSWRSDAWIDLDVRLKFQKRFYCENGALILPFAVCGKNYFERGPQCVQSFRKTFRDNITDSTTLCEEYSNAKRCIRKLLQEECSVPQKSRSLYMDVLFDGYNPFCKNSLYIYTPPTEATTPRRTNVERLVTTLPRKLGTNTAATKIVSTSCVCRSKLSWHLIFITLLAFSLALLI</sequence>
<evidence type="ECO:0000256" key="1">
    <source>
        <dbReference type="SAM" id="Phobius"/>
    </source>
</evidence>
<keyword evidence="3" id="KW-1185">Reference proteome</keyword>
<evidence type="ECO:0000313" key="2">
    <source>
        <dbReference type="EMBL" id="KAK2550917.1"/>
    </source>
</evidence>
<protein>
    <submittedName>
        <fullName evidence="2">Uncharacterized protein</fullName>
    </submittedName>
</protein>
<reference evidence="2" key="1">
    <citation type="journal article" date="2023" name="G3 (Bethesda)">
        <title>Whole genome assembly and annotation of the endangered Caribbean coral Acropora cervicornis.</title>
        <authorList>
            <person name="Selwyn J.D."/>
            <person name="Vollmer S.V."/>
        </authorList>
    </citation>
    <scope>NUCLEOTIDE SEQUENCE</scope>
    <source>
        <strain evidence="2">K2</strain>
    </source>
</reference>
<evidence type="ECO:0000313" key="3">
    <source>
        <dbReference type="Proteomes" id="UP001249851"/>
    </source>
</evidence>
<keyword evidence="1" id="KW-0812">Transmembrane</keyword>